<dbReference type="OMA" id="KEEWHWV"/>
<evidence type="ECO:0000313" key="7">
    <source>
        <dbReference type="Proteomes" id="UP000295192"/>
    </source>
</evidence>
<feature type="transmembrane region" description="Helical" evidence="5">
    <location>
        <begin position="43"/>
        <end position="62"/>
    </location>
</feature>
<sequence>MSPNHSGILMAISNSVANIPPLLSPLLVGVIVTEPSSRSQWQIVFGLTAIVFFIGNLVYIFWGASDQQPWDAVDFLKPRDAE</sequence>
<evidence type="ECO:0000256" key="4">
    <source>
        <dbReference type="ARBA" id="ARBA00023136"/>
    </source>
</evidence>
<dbReference type="AlphaFoldDB" id="A0A484API4"/>
<proteinExistence type="predicted"/>
<dbReference type="GO" id="GO:0006820">
    <property type="term" value="P:monoatomic anion transport"/>
    <property type="evidence" value="ECO:0007669"/>
    <property type="project" value="TreeGrafter"/>
</dbReference>
<evidence type="ECO:0000313" key="6">
    <source>
        <dbReference type="EMBL" id="TDG38454.1"/>
    </source>
</evidence>
<reference evidence="6 7" key="1">
    <citation type="journal article" date="2019" name="J. Hered.">
        <title>An Improved Genome Assembly for Drosophila navojoa, the Basal Species in the mojavensis Cluster.</title>
        <authorList>
            <person name="Vanderlinde T."/>
            <person name="Dupim E.G."/>
            <person name="Nazario-Yepiz N.O."/>
            <person name="Carvalho A.B."/>
        </authorList>
    </citation>
    <scope>NUCLEOTIDE SEQUENCE [LARGE SCALE GENOMIC DNA]</scope>
    <source>
        <strain evidence="6">Navoj_Jal97</strain>
        <tissue evidence="6">Whole organism</tissue>
    </source>
</reference>
<dbReference type="PANTHER" id="PTHR11662:SF280">
    <property type="entry name" value="FI21844P1-RELATED"/>
    <property type="match status" value="1"/>
</dbReference>
<dbReference type="InterPro" id="IPR036259">
    <property type="entry name" value="MFS_trans_sf"/>
</dbReference>
<dbReference type="EMBL" id="LSRL02003478">
    <property type="protein sequence ID" value="TDG38454.1"/>
    <property type="molecule type" value="Genomic_DNA"/>
</dbReference>
<comment type="subcellular location">
    <subcellularLocation>
        <location evidence="1">Membrane</location>
        <topology evidence="1">Multi-pass membrane protein</topology>
    </subcellularLocation>
</comment>
<keyword evidence="3 5" id="KW-1133">Transmembrane helix</keyword>
<accession>A0A484API4</accession>
<feature type="transmembrane region" description="Helical" evidence="5">
    <location>
        <begin position="6"/>
        <end position="31"/>
    </location>
</feature>
<evidence type="ECO:0008006" key="8">
    <source>
        <dbReference type="Google" id="ProtNLM"/>
    </source>
</evidence>
<evidence type="ECO:0000256" key="2">
    <source>
        <dbReference type="ARBA" id="ARBA00022692"/>
    </source>
</evidence>
<keyword evidence="7" id="KW-1185">Reference proteome</keyword>
<dbReference type="PANTHER" id="PTHR11662">
    <property type="entry name" value="SOLUTE CARRIER FAMILY 17"/>
    <property type="match status" value="1"/>
</dbReference>
<organism evidence="6 7">
    <name type="scientific">Drosophila navojoa</name>
    <name type="common">Fruit fly</name>
    <dbReference type="NCBI Taxonomy" id="7232"/>
    <lineage>
        <taxon>Eukaryota</taxon>
        <taxon>Metazoa</taxon>
        <taxon>Ecdysozoa</taxon>
        <taxon>Arthropoda</taxon>
        <taxon>Hexapoda</taxon>
        <taxon>Insecta</taxon>
        <taxon>Pterygota</taxon>
        <taxon>Neoptera</taxon>
        <taxon>Endopterygota</taxon>
        <taxon>Diptera</taxon>
        <taxon>Brachycera</taxon>
        <taxon>Muscomorpha</taxon>
        <taxon>Ephydroidea</taxon>
        <taxon>Drosophilidae</taxon>
        <taxon>Drosophila</taxon>
    </lineage>
</organism>
<protein>
    <recommendedName>
        <fullName evidence="8">Major facilitator superfamily (MFS) profile domain-containing protein</fullName>
    </recommendedName>
</protein>
<feature type="non-terminal residue" evidence="6">
    <location>
        <position position="82"/>
    </location>
</feature>
<keyword evidence="2 5" id="KW-0812">Transmembrane</keyword>
<dbReference type="Gene3D" id="1.20.1250.20">
    <property type="entry name" value="MFS general substrate transporter like domains"/>
    <property type="match status" value="1"/>
</dbReference>
<dbReference type="Proteomes" id="UP000295192">
    <property type="component" value="Unassembled WGS sequence"/>
</dbReference>
<comment type="caution">
    <text evidence="6">The sequence shown here is derived from an EMBL/GenBank/DDBJ whole genome shotgun (WGS) entry which is preliminary data.</text>
</comment>
<evidence type="ECO:0000256" key="3">
    <source>
        <dbReference type="ARBA" id="ARBA00022989"/>
    </source>
</evidence>
<evidence type="ECO:0000256" key="1">
    <source>
        <dbReference type="ARBA" id="ARBA00004141"/>
    </source>
</evidence>
<dbReference type="GO" id="GO:0016020">
    <property type="term" value="C:membrane"/>
    <property type="evidence" value="ECO:0007669"/>
    <property type="project" value="UniProtKB-SubCell"/>
</dbReference>
<name>A0A484API4_DRONA</name>
<dbReference type="SUPFAM" id="SSF103473">
    <property type="entry name" value="MFS general substrate transporter"/>
    <property type="match status" value="1"/>
</dbReference>
<evidence type="ECO:0000256" key="5">
    <source>
        <dbReference type="SAM" id="Phobius"/>
    </source>
</evidence>
<dbReference type="InterPro" id="IPR050382">
    <property type="entry name" value="MFS_Na/Anion_cotransporter"/>
</dbReference>
<dbReference type="GO" id="GO:0022857">
    <property type="term" value="F:transmembrane transporter activity"/>
    <property type="evidence" value="ECO:0007669"/>
    <property type="project" value="TreeGrafter"/>
</dbReference>
<keyword evidence="4 5" id="KW-0472">Membrane</keyword>
<gene>
    <name evidence="6" type="ORF">AWZ03_015124</name>
</gene>